<evidence type="ECO:0000313" key="2">
    <source>
        <dbReference type="Proteomes" id="UP001367030"/>
    </source>
</evidence>
<keyword evidence="2" id="KW-1185">Reference proteome</keyword>
<dbReference type="Pfam" id="PF22491">
    <property type="entry name" value="DUF6988"/>
    <property type="match status" value="1"/>
</dbReference>
<comment type="caution">
    <text evidence="1">The sequence shown here is derived from an EMBL/GenBank/DDBJ whole genome shotgun (WGS) entry which is preliminary data.</text>
</comment>
<dbReference type="RefSeq" id="WP_340339559.1">
    <property type="nucleotide sequence ID" value="NZ_JBBKZS010000030.1"/>
</dbReference>
<sequence length="239" mass="25612">MDLTTHSNVAPDLLQMLGRSQALQDRIFEILGDDGFHGAPRSQAAVGMCLVSIEHGQAVQALMSLALAVSAVGLVRLQFEALTRAIWLLYAAPDSAVDKMLAPLVQESERAAKNLPGASDMINDLVKKGRAQAAAHQMLSHFKEVSWPALNSFVHGGVHALNRSADGFPTVLARQLLRNSNGLTTMTGMTLAVLTGDQLCANAMSRIQREFADCLPELLEHPPAAKPISPVARTPRHVG</sequence>
<accession>A0ABU8XJ56</accession>
<organism evidence="1 2">
    <name type="scientific">Variovorax robiniae</name>
    <dbReference type="NCBI Taxonomy" id="1836199"/>
    <lineage>
        <taxon>Bacteria</taxon>
        <taxon>Pseudomonadati</taxon>
        <taxon>Pseudomonadota</taxon>
        <taxon>Betaproteobacteria</taxon>
        <taxon>Burkholderiales</taxon>
        <taxon>Comamonadaceae</taxon>
        <taxon>Variovorax</taxon>
    </lineage>
</organism>
<evidence type="ECO:0000313" key="1">
    <source>
        <dbReference type="EMBL" id="MEJ8859521.1"/>
    </source>
</evidence>
<dbReference type="InterPro" id="IPR054257">
    <property type="entry name" value="DUF6988"/>
</dbReference>
<dbReference type="EMBL" id="JBBKZS010000030">
    <property type="protein sequence ID" value="MEJ8859521.1"/>
    <property type="molecule type" value="Genomic_DNA"/>
</dbReference>
<dbReference type="Proteomes" id="UP001367030">
    <property type="component" value="Unassembled WGS sequence"/>
</dbReference>
<gene>
    <name evidence="1" type="ORF">WKW79_33500</name>
</gene>
<reference evidence="1 2" key="1">
    <citation type="submission" date="2024-03" db="EMBL/GenBank/DDBJ databases">
        <title>Novel species of the genus Variovorax.</title>
        <authorList>
            <person name="Liu Q."/>
            <person name="Xin Y.-H."/>
        </authorList>
    </citation>
    <scope>NUCLEOTIDE SEQUENCE [LARGE SCALE GENOMIC DNA]</scope>
    <source>
        <strain evidence="1 2">KACC 18901</strain>
    </source>
</reference>
<name>A0ABU8XJ56_9BURK</name>
<proteinExistence type="predicted"/>
<protein>
    <submittedName>
        <fullName evidence="1">Uncharacterized protein</fullName>
    </submittedName>
</protein>